<sequence>MRALRYFVGAEAYNETGLVLLLSLEQIEKHEAWNDIWGFTLVWIETPLPETMELKMKFAIRMKQISIFNRIGKSVKELLDKIELLLLVADTQEPFIYDVSLYVASQLALISPINANAHILRALRISQLSANNQEDVDLIHPGTIIWMTAAGVQNALQLDDWLSTLLKFSDFQLFLYPWKK</sequence>
<gene>
    <name evidence="1" type="ORF">BSK56_31980</name>
</gene>
<accession>A0ABX3GU68</accession>
<evidence type="ECO:0000313" key="1">
    <source>
        <dbReference type="EMBL" id="OMD36694.1"/>
    </source>
</evidence>
<keyword evidence="2" id="KW-1185">Reference proteome</keyword>
<name>A0ABX3GU68_PAEBO</name>
<dbReference type="EMBL" id="MPTB01000077">
    <property type="protein sequence ID" value="OMD36694.1"/>
    <property type="molecule type" value="Genomic_DNA"/>
</dbReference>
<comment type="caution">
    <text evidence="1">The sequence shown here is derived from an EMBL/GenBank/DDBJ whole genome shotgun (WGS) entry which is preliminary data.</text>
</comment>
<organism evidence="1 2">
    <name type="scientific">Paenibacillus borealis</name>
    <dbReference type="NCBI Taxonomy" id="160799"/>
    <lineage>
        <taxon>Bacteria</taxon>
        <taxon>Bacillati</taxon>
        <taxon>Bacillota</taxon>
        <taxon>Bacilli</taxon>
        <taxon>Bacillales</taxon>
        <taxon>Paenibacillaceae</taxon>
        <taxon>Paenibacillus</taxon>
    </lineage>
</organism>
<proteinExistence type="predicted"/>
<reference evidence="1 2" key="1">
    <citation type="submission" date="2016-10" db="EMBL/GenBank/DDBJ databases">
        <title>Paenibacillus species isolates.</title>
        <authorList>
            <person name="Beno S.M."/>
        </authorList>
    </citation>
    <scope>NUCLEOTIDE SEQUENCE [LARGE SCALE GENOMIC DNA]</scope>
    <source>
        <strain evidence="1 2">FSL H7-0744</strain>
    </source>
</reference>
<evidence type="ECO:0000313" key="2">
    <source>
        <dbReference type="Proteomes" id="UP000187412"/>
    </source>
</evidence>
<protein>
    <submittedName>
        <fullName evidence="1">Uncharacterized protein</fullName>
    </submittedName>
</protein>
<dbReference type="Proteomes" id="UP000187412">
    <property type="component" value="Unassembled WGS sequence"/>
</dbReference>